<dbReference type="AlphaFoldDB" id="A0A1S3JTK2"/>
<dbReference type="PROSITE" id="PS50975">
    <property type="entry name" value="ATP_GRASP"/>
    <property type="match status" value="1"/>
</dbReference>
<dbReference type="Proteomes" id="UP000085678">
    <property type="component" value="Unplaced"/>
</dbReference>
<organism evidence="3 4">
    <name type="scientific">Lingula anatina</name>
    <name type="common">Brachiopod</name>
    <name type="synonym">Lingula unguis</name>
    <dbReference type="NCBI Taxonomy" id="7574"/>
    <lineage>
        <taxon>Eukaryota</taxon>
        <taxon>Metazoa</taxon>
        <taxon>Spiralia</taxon>
        <taxon>Lophotrochozoa</taxon>
        <taxon>Brachiopoda</taxon>
        <taxon>Linguliformea</taxon>
        <taxon>Lingulata</taxon>
        <taxon>Lingulida</taxon>
        <taxon>Linguloidea</taxon>
        <taxon>Lingulidae</taxon>
        <taxon>Lingula</taxon>
    </lineage>
</organism>
<evidence type="ECO:0000259" key="2">
    <source>
        <dbReference type="PROSITE" id="PS50975"/>
    </source>
</evidence>
<keyword evidence="1" id="KW-0547">Nucleotide-binding</keyword>
<protein>
    <submittedName>
        <fullName evidence="4">Carnosine synthase 1-like</fullName>
    </submittedName>
</protein>
<dbReference type="SUPFAM" id="SSF56059">
    <property type="entry name" value="Glutathione synthetase ATP-binding domain-like"/>
    <property type="match status" value="1"/>
</dbReference>
<dbReference type="InterPro" id="IPR031046">
    <property type="entry name" value="CARNS1"/>
</dbReference>
<dbReference type="PANTHER" id="PTHR48066">
    <property type="entry name" value="CARNOSINE SYNTHASE 1"/>
    <property type="match status" value="1"/>
</dbReference>
<dbReference type="OrthoDB" id="6109609at2759"/>
<keyword evidence="1" id="KW-0067">ATP-binding</keyword>
<feature type="domain" description="ATP-grasp" evidence="2">
    <location>
        <begin position="523"/>
        <end position="731"/>
    </location>
</feature>
<dbReference type="GO" id="GO:0005524">
    <property type="term" value="F:ATP binding"/>
    <property type="evidence" value="ECO:0007669"/>
    <property type="project" value="UniProtKB-UniRule"/>
</dbReference>
<dbReference type="STRING" id="7574.A0A1S3JTK2"/>
<dbReference type="GO" id="GO:0047730">
    <property type="term" value="F:carnosine synthase activity"/>
    <property type="evidence" value="ECO:0007669"/>
    <property type="project" value="InterPro"/>
</dbReference>
<evidence type="ECO:0000313" key="4">
    <source>
        <dbReference type="RefSeq" id="XP_013413695.1"/>
    </source>
</evidence>
<dbReference type="GO" id="GO:0046872">
    <property type="term" value="F:metal ion binding"/>
    <property type="evidence" value="ECO:0007669"/>
    <property type="project" value="InterPro"/>
</dbReference>
<dbReference type="GO" id="GO:0035499">
    <property type="term" value="P:carnosine biosynthetic process"/>
    <property type="evidence" value="ECO:0007669"/>
    <property type="project" value="InterPro"/>
</dbReference>
<dbReference type="InterPro" id="IPR011761">
    <property type="entry name" value="ATP-grasp"/>
</dbReference>
<dbReference type="KEGG" id="lak:106176030"/>
<name>A0A1S3JTK2_LINAN</name>
<evidence type="ECO:0000313" key="3">
    <source>
        <dbReference type="Proteomes" id="UP000085678"/>
    </source>
</evidence>
<dbReference type="Gene3D" id="3.30.470.20">
    <property type="entry name" value="ATP-grasp fold, B domain"/>
    <property type="match status" value="1"/>
</dbReference>
<dbReference type="InParanoid" id="A0A1S3JTK2"/>
<keyword evidence="3" id="KW-1185">Reference proteome</keyword>
<dbReference type="InterPro" id="IPR041472">
    <property type="entry name" value="BL00235/CARNS1_N"/>
</dbReference>
<reference evidence="4" key="1">
    <citation type="submission" date="2025-08" db="UniProtKB">
        <authorList>
            <consortium name="RefSeq"/>
        </authorList>
    </citation>
    <scope>IDENTIFICATION</scope>
    <source>
        <tissue evidence="4">Gonads</tissue>
    </source>
</reference>
<dbReference type="Pfam" id="PF18130">
    <property type="entry name" value="ATPgrasp_N"/>
    <property type="match status" value="1"/>
</dbReference>
<dbReference type="GeneID" id="106176030"/>
<sequence length="845" mass="93887">MVVLGEPLTCLNLCLEGGKQCPGGMLLVPSLTWLQKEPTNEGDLQTLRVHKAVTFNSCGRTFLDIFTPPRRVTYFMNLATDDEKSNVCMLSYKVDFEKDLECPLGVKQDLMKSLDDRILTRILVVDAGVAYPDTLAFLYRSRTPYNQERRNIYVVAVENKDDGKEKIKNEPAVVVKVGVHASGRVTYHSAHDQAGVYSAMCQGLHVLEEGESIIVEAFCETLKQLPVPHLDYEEQAVGIKSKELSCTIRAVVCGTPNGNQLVSDVVCGVGHSDRTLHCDNTLPVSLESFLVQWGLQDRSKIENIRSMIKKKAEDIWMKHEESMNKEKRGSFLSDTGIIGVNFVLTQQEDSSYDAVVVSINNGRKTIANTQIYEFQNPTKLGSCVRPLVATMVNRSQRFLLRGKQILLIGGGEGVSKKFVWEAAENYFVKIILIDPDPNHSAAKSVYKFIQCDIEDVSHDDEITKSVDQIIRTQGLVVDGCMTVVDEYVPLTALVCEALRLPGNTPEASRKTKKKSLTQKVLVESTVRSSPLPNANVYAVITHDIIQPEDVKGSSNIIQYPALLKPEYGSGSLGACLVKDETECLKSFNAVQKILKAEDANALVNCYGNEIHLAEYARGTKHGVDIVMFRGKILAAFISDCGPTRLPLFIETSSCMPSCLPLDKQRQLVTATQQCVRAVGLTDGVYNIEFKMTPMGPKLTEIKGRMTGYHYRNWILAVFDTDILFLNFLIACGIQPSVRPLEPMCQLMGVMCTTTAHAEALSQPGIATLEILAKAHEKGEIIFFPIEPNLEGNEPFEKPLFHVAVKGKSVDEAKKKLLAVCRKYGIDNQQYLVERFLSPFVELSWQ</sequence>
<proteinExistence type="predicted"/>
<dbReference type="Pfam" id="PF13535">
    <property type="entry name" value="ATP-grasp_4"/>
    <property type="match status" value="1"/>
</dbReference>
<dbReference type="PANTHER" id="PTHR48066:SF1">
    <property type="entry name" value="CARNOSINE SYNTHASE 1"/>
    <property type="match status" value="1"/>
</dbReference>
<evidence type="ECO:0000256" key="1">
    <source>
        <dbReference type="PROSITE-ProRule" id="PRU00409"/>
    </source>
</evidence>
<dbReference type="Gene3D" id="3.40.50.20">
    <property type="match status" value="1"/>
</dbReference>
<gene>
    <name evidence="4" type="primary">LOC106176030</name>
</gene>
<dbReference type="RefSeq" id="XP_013413695.1">
    <property type="nucleotide sequence ID" value="XM_013558241.1"/>
</dbReference>
<dbReference type="GO" id="GO:0016887">
    <property type="term" value="F:ATP hydrolysis activity"/>
    <property type="evidence" value="ECO:0007669"/>
    <property type="project" value="InterPro"/>
</dbReference>
<accession>A0A1S3JTK2</accession>